<dbReference type="InterPro" id="IPR036590">
    <property type="entry name" value="SRAP-like"/>
</dbReference>
<reference evidence="9 10" key="1">
    <citation type="submission" date="2016-10" db="EMBL/GenBank/DDBJ databases">
        <title>Draft genome sequences of four alkaliphilic bacteria belonging to the Anaerobacillus genus.</title>
        <authorList>
            <person name="Bassil N.M."/>
            <person name="Lloyd J.R."/>
        </authorList>
    </citation>
    <scope>NUCLEOTIDE SEQUENCE [LARGE SCALE GENOMIC DNA]</scope>
    <source>
        <strain evidence="9 10">DSM 15340</strain>
    </source>
</reference>
<evidence type="ECO:0000313" key="9">
    <source>
        <dbReference type="EMBL" id="OIJ12279.1"/>
    </source>
</evidence>
<dbReference type="Gene3D" id="3.90.1680.10">
    <property type="entry name" value="SOS response associated peptidase-like"/>
    <property type="match status" value="1"/>
</dbReference>
<dbReference type="RefSeq" id="WP_071313358.1">
    <property type="nucleotide sequence ID" value="NZ_MLQQ01000021.1"/>
</dbReference>
<evidence type="ECO:0000256" key="4">
    <source>
        <dbReference type="ARBA" id="ARBA00022801"/>
    </source>
</evidence>
<evidence type="ECO:0000256" key="1">
    <source>
        <dbReference type="ARBA" id="ARBA00008136"/>
    </source>
</evidence>
<comment type="caution">
    <text evidence="9">The sequence shown here is derived from an EMBL/GenBank/DDBJ whole genome shotgun (WGS) entry which is preliminary data.</text>
</comment>
<keyword evidence="7" id="KW-0456">Lyase</keyword>
<dbReference type="Pfam" id="PF02586">
    <property type="entry name" value="SRAP"/>
    <property type="match status" value="1"/>
</dbReference>
<evidence type="ECO:0000256" key="3">
    <source>
        <dbReference type="ARBA" id="ARBA00022763"/>
    </source>
</evidence>
<keyword evidence="3" id="KW-0227">DNA damage</keyword>
<keyword evidence="4 8" id="KW-0378">Hydrolase</keyword>
<evidence type="ECO:0000256" key="5">
    <source>
        <dbReference type="ARBA" id="ARBA00023124"/>
    </source>
</evidence>
<dbReference type="GO" id="GO:0016829">
    <property type="term" value="F:lyase activity"/>
    <property type="evidence" value="ECO:0007669"/>
    <property type="project" value="UniProtKB-KW"/>
</dbReference>
<keyword evidence="2 8" id="KW-0645">Protease</keyword>
<dbReference type="PANTHER" id="PTHR13604">
    <property type="entry name" value="DC12-RELATED"/>
    <property type="match status" value="1"/>
</dbReference>
<dbReference type="EC" id="3.4.-.-" evidence="8"/>
<keyword evidence="6" id="KW-0238">DNA-binding</keyword>
<organism evidence="9 10">
    <name type="scientific">Anaerobacillus arseniciselenatis</name>
    <dbReference type="NCBI Taxonomy" id="85682"/>
    <lineage>
        <taxon>Bacteria</taxon>
        <taxon>Bacillati</taxon>
        <taxon>Bacillota</taxon>
        <taxon>Bacilli</taxon>
        <taxon>Bacillales</taxon>
        <taxon>Bacillaceae</taxon>
        <taxon>Anaerobacillus</taxon>
    </lineage>
</organism>
<dbReference type="PANTHER" id="PTHR13604:SF0">
    <property type="entry name" value="ABASIC SITE PROCESSING PROTEIN HMCES"/>
    <property type="match status" value="1"/>
</dbReference>
<gene>
    <name evidence="9" type="ORF">BKP35_10765</name>
</gene>
<accession>A0A1S2LIC4</accession>
<proteinExistence type="inferred from homology"/>
<dbReference type="GO" id="GO:0003697">
    <property type="term" value="F:single-stranded DNA binding"/>
    <property type="evidence" value="ECO:0007669"/>
    <property type="project" value="InterPro"/>
</dbReference>
<evidence type="ECO:0000256" key="6">
    <source>
        <dbReference type="ARBA" id="ARBA00023125"/>
    </source>
</evidence>
<evidence type="ECO:0000256" key="8">
    <source>
        <dbReference type="RuleBase" id="RU364100"/>
    </source>
</evidence>
<evidence type="ECO:0000313" key="10">
    <source>
        <dbReference type="Proteomes" id="UP000180098"/>
    </source>
</evidence>
<keyword evidence="5" id="KW-0190">Covalent protein-DNA linkage</keyword>
<name>A0A1S2LIC4_9BACI</name>
<comment type="similarity">
    <text evidence="1 8">Belongs to the SOS response-associated peptidase family.</text>
</comment>
<keyword evidence="10" id="KW-1185">Reference proteome</keyword>
<evidence type="ECO:0000256" key="2">
    <source>
        <dbReference type="ARBA" id="ARBA00022670"/>
    </source>
</evidence>
<evidence type="ECO:0000256" key="7">
    <source>
        <dbReference type="ARBA" id="ARBA00023239"/>
    </source>
</evidence>
<dbReference type="SUPFAM" id="SSF143081">
    <property type="entry name" value="BB1717-like"/>
    <property type="match status" value="1"/>
</dbReference>
<protein>
    <recommendedName>
        <fullName evidence="8">Abasic site processing protein</fullName>
        <ecNumber evidence="8">3.4.-.-</ecNumber>
    </recommendedName>
</protein>
<sequence>MCGRFTLYSTEQELINEYAIENSFTFEQSFNIAPSQRVLAVINNGKENRAGQLHWGLIPPWAKDKKIAYKMINARGETLAEKPSFKRAFQSRRCIIPTSGFYEWKRTEDGKKKPYFIHLKNKKLFAFAGLWEKWNDPTTEEDIFTCTIVTTSPNEMMANLHDRMPLLLENKHQDDWLNPDIRDTDYLQQLIKPLPSEHMTAYEISTAVNKPTHNGSELIEPI</sequence>
<dbReference type="GO" id="GO:0008233">
    <property type="term" value="F:peptidase activity"/>
    <property type="evidence" value="ECO:0007669"/>
    <property type="project" value="UniProtKB-KW"/>
</dbReference>
<dbReference type="InterPro" id="IPR003738">
    <property type="entry name" value="SRAP"/>
</dbReference>
<dbReference type="OrthoDB" id="9782620at2"/>
<dbReference type="AlphaFoldDB" id="A0A1S2LIC4"/>
<dbReference type="GO" id="GO:0006508">
    <property type="term" value="P:proteolysis"/>
    <property type="evidence" value="ECO:0007669"/>
    <property type="project" value="UniProtKB-KW"/>
</dbReference>
<dbReference type="EMBL" id="MLQQ01000021">
    <property type="protein sequence ID" value="OIJ12279.1"/>
    <property type="molecule type" value="Genomic_DNA"/>
</dbReference>
<dbReference type="GO" id="GO:0106300">
    <property type="term" value="P:protein-DNA covalent cross-linking repair"/>
    <property type="evidence" value="ECO:0007669"/>
    <property type="project" value="InterPro"/>
</dbReference>
<dbReference type="Proteomes" id="UP000180098">
    <property type="component" value="Unassembled WGS sequence"/>
</dbReference>